<dbReference type="EMBL" id="FNVG01000006">
    <property type="protein sequence ID" value="SEG06823.1"/>
    <property type="molecule type" value="Genomic_DNA"/>
</dbReference>
<dbReference type="GO" id="GO:0043565">
    <property type="term" value="F:sequence-specific DNA binding"/>
    <property type="evidence" value="ECO:0007669"/>
    <property type="project" value="TreeGrafter"/>
</dbReference>
<dbReference type="FunFam" id="1.10.10.10:FF:000001">
    <property type="entry name" value="LysR family transcriptional regulator"/>
    <property type="match status" value="1"/>
</dbReference>
<comment type="similarity">
    <text evidence="1">Belongs to the LysR transcriptional regulatory family.</text>
</comment>
<evidence type="ECO:0000313" key="6">
    <source>
        <dbReference type="EMBL" id="SEG06823.1"/>
    </source>
</evidence>
<proteinExistence type="inferred from homology"/>
<dbReference type="OrthoDB" id="9786526at2"/>
<dbReference type="Gene3D" id="3.40.190.10">
    <property type="entry name" value="Periplasmic binding protein-like II"/>
    <property type="match status" value="2"/>
</dbReference>
<feature type="domain" description="HTH lysR-type" evidence="5">
    <location>
        <begin position="1"/>
        <end position="58"/>
    </location>
</feature>
<dbReference type="PROSITE" id="PS50931">
    <property type="entry name" value="HTH_LYSR"/>
    <property type="match status" value="1"/>
</dbReference>
<keyword evidence="7" id="KW-1185">Reference proteome</keyword>
<dbReference type="SUPFAM" id="SSF53850">
    <property type="entry name" value="Periplasmic binding protein-like II"/>
    <property type="match status" value="1"/>
</dbReference>
<evidence type="ECO:0000256" key="1">
    <source>
        <dbReference type="ARBA" id="ARBA00009437"/>
    </source>
</evidence>
<dbReference type="SUPFAM" id="SSF46785">
    <property type="entry name" value="Winged helix' DNA-binding domain"/>
    <property type="match status" value="1"/>
</dbReference>
<keyword evidence="2" id="KW-0805">Transcription regulation</keyword>
<evidence type="ECO:0000256" key="3">
    <source>
        <dbReference type="ARBA" id="ARBA00023125"/>
    </source>
</evidence>
<accession>A0A1H5X5G7</accession>
<dbReference type="InterPro" id="IPR036390">
    <property type="entry name" value="WH_DNA-bd_sf"/>
</dbReference>
<dbReference type="GO" id="GO:0003700">
    <property type="term" value="F:DNA-binding transcription factor activity"/>
    <property type="evidence" value="ECO:0007669"/>
    <property type="project" value="InterPro"/>
</dbReference>
<gene>
    <name evidence="6" type="ORF">SAMN04488244_106209</name>
</gene>
<dbReference type="Gene3D" id="1.10.10.10">
    <property type="entry name" value="Winged helix-like DNA-binding domain superfamily/Winged helix DNA-binding domain"/>
    <property type="match status" value="1"/>
</dbReference>
<dbReference type="PANTHER" id="PTHR30537">
    <property type="entry name" value="HTH-TYPE TRANSCRIPTIONAL REGULATOR"/>
    <property type="match status" value="1"/>
</dbReference>
<dbReference type="CDD" id="cd08422">
    <property type="entry name" value="PBP2_CrgA_like"/>
    <property type="match status" value="1"/>
</dbReference>
<keyword evidence="4" id="KW-0804">Transcription</keyword>
<reference evidence="7" key="1">
    <citation type="submission" date="2016-10" db="EMBL/GenBank/DDBJ databases">
        <authorList>
            <person name="Varghese N."/>
            <person name="Submissions S."/>
        </authorList>
    </citation>
    <scope>NUCLEOTIDE SEQUENCE [LARGE SCALE GENOMIC DNA]</scope>
    <source>
        <strain evidence="7">CGMCC 1.7062</strain>
    </source>
</reference>
<dbReference type="AlphaFoldDB" id="A0A1H5X5G7"/>
<dbReference type="InterPro" id="IPR000847">
    <property type="entry name" value="LysR_HTH_N"/>
</dbReference>
<organism evidence="6 7">
    <name type="scientific">Vibrio hangzhouensis</name>
    <dbReference type="NCBI Taxonomy" id="462991"/>
    <lineage>
        <taxon>Bacteria</taxon>
        <taxon>Pseudomonadati</taxon>
        <taxon>Pseudomonadota</taxon>
        <taxon>Gammaproteobacteria</taxon>
        <taxon>Vibrionales</taxon>
        <taxon>Vibrionaceae</taxon>
        <taxon>Vibrio</taxon>
    </lineage>
</organism>
<dbReference type="GO" id="GO:0006351">
    <property type="term" value="P:DNA-templated transcription"/>
    <property type="evidence" value="ECO:0007669"/>
    <property type="project" value="TreeGrafter"/>
</dbReference>
<evidence type="ECO:0000313" key="7">
    <source>
        <dbReference type="Proteomes" id="UP000236721"/>
    </source>
</evidence>
<sequence length="293" mass="32905">MKIADLKLFIKVVELGSFTAAATALDLPRANVSRRINELEKSVGTKLFHRTTRSLSLTNSGSSYFEEISKALEMFDRAQRSVVDSNALISGKVKLGVLPETYDLLQPILFDFHDKYPDIELDIRSINNGFNELFQQGLDIAMHGGQLFDSDIIARKVIRYERVLVASPQYVSQFGSPDSLQSLLDHQCICYRWPSGDVDNKWQFEEQTISVKAKLIANSIGFVKGATILGRGISFLPMMMVSQEIANGTLLQLLPEINTCNEYGWLLYPQPTTLNMASRLLLEHLTNELPKLS</sequence>
<protein>
    <submittedName>
        <fullName evidence="6">Transcriptional regulator, LysR family</fullName>
    </submittedName>
</protein>
<keyword evidence="3" id="KW-0238">DNA-binding</keyword>
<evidence type="ECO:0000256" key="2">
    <source>
        <dbReference type="ARBA" id="ARBA00023015"/>
    </source>
</evidence>
<name>A0A1H5X5G7_9VIBR</name>
<dbReference type="Proteomes" id="UP000236721">
    <property type="component" value="Unassembled WGS sequence"/>
</dbReference>
<dbReference type="Pfam" id="PF03466">
    <property type="entry name" value="LysR_substrate"/>
    <property type="match status" value="1"/>
</dbReference>
<dbReference type="InterPro" id="IPR005119">
    <property type="entry name" value="LysR_subst-bd"/>
</dbReference>
<evidence type="ECO:0000259" key="5">
    <source>
        <dbReference type="PROSITE" id="PS50931"/>
    </source>
</evidence>
<dbReference type="Pfam" id="PF00126">
    <property type="entry name" value="HTH_1"/>
    <property type="match status" value="1"/>
</dbReference>
<dbReference type="InterPro" id="IPR058163">
    <property type="entry name" value="LysR-type_TF_proteobact-type"/>
</dbReference>
<evidence type="ECO:0000256" key="4">
    <source>
        <dbReference type="ARBA" id="ARBA00023163"/>
    </source>
</evidence>
<dbReference type="RefSeq" id="WP_103879946.1">
    <property type="nucleotide sequence ID" value="NZ_FNVG01000006.1"/>
</dbReference>
<dbReference type="InterPro" id="IPR036388">
    <property type="entry name" value="WH-like_DNA-bd_sf"/>
</dbReference>
<dbReference type="PANTHER" id="PTHR30537:SF68">
    <property type="entry name" value="TRANSCRIPTIONAL REGULATOR-RELATED"/>
    <property type="match status" value="1"/>
</dbReference>